<dbReference type="EMBL" id="JAAAHW010002071">
    <property type="protein sequence ID" value="KAF9992757.1"/>
    <property type="molecule type" value="Genomic_DNA"/>
</dbReference>
<gene>
    <name evidence="4" type="ORF">BGZ65_011832</name>
</gene>
<evidence type="ECO:0000313" key="5">
    <source>
        <dbReference type="Proteomes" id="UP000749646"/>
    </source>
</evidence>
<proteinExistence type="inferred from homology"/>
<comment type="caution">
    <text evidence="4">The sequence shown here is derived from an EMBL/GenBank/DDBJ whole genome shotgun (WGS) entry which is preliminary data.</text>
</comment>
<dbReference type="InterPro" id="IPR039542">
    <property type="entry name" value="Erv_N"/>
</dbReference>
<dbReference type="AlphaFoldDB" id="A0A9P6SRB0"/>
<dbReference type="GO" id="GO:0016020">
    <property type="term" value="C:membrane"/>
    <property type="evidence" value="ECO:0007669"/>
    <property type="project" value="TreeGrafter"/>
</dbReference>
<feature type="non-terminal residue" evidence="4">
    <location>
        <position position="1"/>
    </location>
</feature>
<protein>
    <recommendedName>
        <fullName evidence="3">Endoplasmic reticulum vesicle transporter N-terminal domain-containing protein</fullName>
    </recommendedName>
</protein>
<comment type="similarity">
    <text evidence="1">Belongs to the ERGIC family.</text>
</comment>
<evidence type="ECO:0000313" key="4">
    <source>
        <dbReference type="EMBL" id="KAF9992757.1"/>
    </source>
</evidence>
<evidence type="ECO:0000256" key="2">
    <source>
        <dbReference type="SAM" id="Phobius"/>
    </source>
</evidence>
<dbReference type="Proteomes" id="UP000749646">
    <property type="component" value="Unassembled WGS sequence"/>
</dbReference>
<name>A0A9P6SRB0_9FUNG</name>
<feature type="transmembrane region" description="Helical" evidence="2">
    <location>
        <begin position="20"/>
        <end position="40"/>
    </location>
</feature>
<evidence type="ECO:0000259" key="3">
    <source>
        <dbReference type="Pfam" id="PF13850"/>
    </source>
</evidence>
<feature type="domain" description="Endoplasmic reticulum vesicle transporter N-terminal" evidence="3">
    <location>
        <begin position="3"/>
        <end position="88"/>
    </location>
</feature>
<dbReference type="PANTHER" id="PTHR10984">
    <property type="entry name" value="ENDOPLASMIC RETICULUM-GOLGI INTERMEDIATE COMPARTMENT PROTEIN"/>
    <property type="match status" value="1"/>
</dbReference>
<evidence type="ECO:0000256" key="1">
    <source>
        <dbReference type="ARBA" id="ARBA00005648"/>
    </source>
</evidence>
<accession>A0A9P6SRB0</accession>
<dbReference type="GO" id="GO:0006890">
    <property type="term" value="P:retrograde vesicle-mediated transport, Golgi to endoplasmic reticulum"/>
    <property type="evidence" value="ECO:0007669"/>
    <property type="project" value="TreeGrafter"/>
</dbReference>
<keyword evidence="5" id="KW-1185">Reference proteome</keyword>
<dbReference type="GO" id="GO:0005783">
    <property type="term" value="C:endoplasmic reticulum"/>
    <property type="evidence" value="ECO:0007669"/>
    <property type="project" value="TreeGrafter"/>
</dbReference>
<dbReference type="Pfam" id="PF13850">
    <property type="entry name" value="ERGIC_N"/>
    <property type="match status" value="1"/>
</dbReference>
<dbReference type="GO" id="GO:0030134">
    <property type="term" value="C:COPII-coated ER to Golgi transport vesicle"/>
    <property type="evidence" value="ECO:0007669"/>
    <property type="project" value="TreeGrafter"/>
</dbReference>
<dbReference type="InterPro" id="IPR045888">
    <property type="entry name" value="Erv"/>
</dbReference>
<reference evidence="4" key="1">
    <citation type="journal article" date="2020" name="Fungal Divers.">
        <title>Resolving the Mortierellaceae phylogeny through synthesis of multi-gene phylogenetics and phylogenomics.</title>
        <authorList>
            <person name="Vandepol N."/>
            <person name="Liber J."/>
            <person name="Desiro A."/>
            <person name="Na H."/>
            <person name="Kennedy M."/>
            <person name="Barry K."/>
            <person name="Grigoriev I.V."/>
            <person name="Miller A.N."/>
            <person name="O'Donnell K."/>
            <person name="Stajich J.E."/>
            <person name="Bonito G."/>
        </authorList>
    </citation>
    <scope>NUCLEOTIDE SEQUENCE</scope>
    <source>
        <strain evidence="4">MES-2147</strain>
    </source>
</reference>
<dbReference type="GO" id="GO:0006888">
    <property type="term" value="P:endoplasmic reticulum to Golgi vesicle-mediated transport"/>
    <property type="evidence" value="ECO:0007669"/>
    <property type="project" value="TreeGrafter"/>
</dbReference>
<dbReference type="OrthoDB" id="5541786at2759"/>
<keyword evidence="2" id="KW-1133">Transmembrane helix</keyword>
<keyword evidence="2" id="KW-0472">Membrane</keyword>
<dbReference type="PANTHER" id="PTHR10984:SF25">
    <property type="entry name" value="ENDOPLASMIC RETICULUM-GOLGI INTERMEDIATE COMPARTMENT PROTEIN 3"/>
    <property type="match status" value="1"/>
</dbReference>
<sequence length="181" mass="20399">MHFKEFDAFPKVESGFIKRTGTGGILTLIVSVILCVLVVGEIRDYMTLRNDYKFLVDPLVNHELQINLDITIATPCDVITVDLRDIADVQLRLTDKVHKIPTEFTLRTSFQSENMRKQPLNVQKLIRAAGRTAAVQQAFKQSNKELEACRITGSFEVNKLSGNLHITTFGHGYFGAHVDHN</sequence>
<organism evidence="4 5">
    <name type="scientific">Modicella reniformis</name>
    <dbReference type="NCBI Taxonomy" id="1440133"/>
    <lineage>
        <taxon>Eukaryota</taxon>
        <taxon>Fungi</taxon>
        <taxon>Fungi incertae sedis</taxon>
        <taxon>Mucoromycota</taxon>
        <taxon>Mortierellomycotina</taxon>
        <taxon>Mortierellomycetes</taxon>
        <taxon>Mortierellales</taxon>
        <taxon>Mortierellaceae</taxon>
        <taxon>Modicella</taxon>
    </lineage>
</organism>
<keyword evidence="2" id="KW-0812">Transmembrane</keyword>